<evidence type="ECO:0000256" key="6">
    <source>
        <dbReference type="ARBA" id="ARBA00022723"/>
    </source>
</evidence>
<dbReference type="InterPro" id="IPR043205">
    <property type="entry name" value="CYB561/CYBRD1-like"/>
</dbReference>
<evidence type="ECO:0000313" key="13">
    <source>
        <dbReference type="Proteomes" id="UP000192223"/>
    </source>
</evidence>
<dbReference type="PANTHER" id="PTHR10106">
    <property type="entry name" value="CYTOCHROME B561-RELATED"/>
    <property type="match status" value="1"/>
</dbReference>
<keyword evidence="5 11" id="KW-0812">Transmembrane</keyword>
<dbReference type="GeneID" id="108732740"/>
<dbReference type="RefSeq" id="XP_018319195.1">
    <property type="nucleotide sequence ID" value="XM_018463693.2"/>
</dbReference>
<dbReference type="InParanoid" id="A0A1W4WGQ7"/>
<evidence type="ECO:0000313" key="14">
    <source>
        <dbReference type="RefSeq" id="XP_018319195.1"/>
    </source>
</evidence>
<feature type="transmembrane region" description="Helical" evidence="11">
    <location>
        <begin position="200"/>
        <end position="222"/>
    </location>
</feature>
<sequence length="394" mass="44577">MGCCSPTERESCCDDSCESSESSNKCQTHYRRSSCFGTCSGLNFICVAFLSFVLFLTATGLVAYYMTEYHGKNLKWREYKTTEDREQSMNTHAVLTTFGFITLAGIGITMYRVSTCCERSSLRVLHIFILLAAAVAIGYGVYIPYEINELQERPHFYSTHSWAGLIACGLFALVLACGFLKFILLLMCGPVSCCLRASCIPIHAGLGLAAYWTAIVAIVSAIQRDLVEANIKRKKYKGADLGLWWGDTLNDFLEITKREDQAGFQQVYYKKLRTMQPRHRRPIFVVPQRPRKMFPQRRFTLTPKFNPERIDETTVDLIPQQTDLSEEIETTTLPSPPHLPGKDPVYPGGGMFEPYQEENFEVARVHLAGGLSFLLVCCGLLVTYSVLSRFWCRR</sequence>
<keyword evidence="9" id="KW-0408">Iron</keyword>
<evidence type="ECO:0000256" key="8">
    <source>
        <dbReference type="ARBA" id="ARBA00022989"/>
    </source>
</evidence>
<evidence type="ECO:0000256" key="9">
    <source>
        <dbReference type="ARBA" id="ARBA00023004"/>
    </source>
</evidence>
<feature type="transmembrane region" description="Helical" evidence="11">
    <location>
        <begin position="124"/>
        <end position="142"/>
    </location>
</feature>
<proteinExistence type="predicted"/>
<evidence type="ECO:0000256" key="1">
    <source>
        <dbReference type="ARBA" id="ARBA00001970"/>
    </source>
</evidence>
<feature type="transmembrane region" description="Helical" evidence="11">
    <location>
        <begin position="41"/>
        <end position="66"/>
    </location>
</feature>
<dbReference type="Pfam" id="PF03188">
    <property type="entry name" value="Cytochrom_B561"/>
    <property type="match status" value="1"/>
</dbReference>
<evidence type="ECO:0000256" key="4">
    <source>
        <dbReference type="ARBA" id="ARBA00022617"/>
    </source>
</evidence>
<evidence type="ECO:0000256" key="7">
    <source>
        <dbReference type="ARBA" id="ARBA00022982"/>
    </source>
</evidence>
<dbReference type="PANTHER" id="PTHR10106:SF24">
    <property type="entry name" value="NO EXTENDED MEMORY, ISOFORM A"/>
    <property type="match status" value="1"/>
</dbReference>
<keyword evidence="4" id="KW-0349">Heme</keyword>
<keyword evidence="3" id="KW-0813">Transport</keyword>
<evidence type="ECO:0000256" key="10">
    <source>
        <dbReference type="ARBA" id="ARBA00023136"/>
    </source>
</evidence>
<reference evidence="14" key="1">
    <citation type="submission" date="2025-08" db="UniProtKB">
        <authorList>
            <consortium name="RefSeq"/>
        </authorList>
    </citation>
    <scope>IDENTIFICATION</scope>
    <source>
        <tissue evidence="14">Entire body</tissue>
    </source>
</reference>
<keyword evidence="10 11" id="KW-0472">Membrane</keyword>
<evidence type="ECO:0000259" key="12">
    <source>
        <dbReference type="PROSITE" id="PS50939"/>
    </source>
</evidence>
<dbReference type="GO" id="GO:0046872">
    <property type="term" value="F:metal ion binding"/>
    <property type="evidence" value="ECO:0007669"/>
    <property type="project" value="UniProtKB-KW"/>
</dbReference>
<evidence type="ECO:0000256" key="3">
    <source>
        <dbReference type="ARBA" id="ARBA00022448"/>
    </source>
</evidence>
<keyword evidence="8 11" id="KW-1133">Transmembrane helix</keyword>
<evidence type="ECO:0000256" key="11">
    <source>
        <dbReference type="SAM" id="Phobius"/>
    </source>
</evidence>
<dbReference type="InterPro" id="IPR006593">
    <property type="entry name" value="Cyt_b561/ferric_Rdtase_TM"/>
</dbReference>
<feature type="domain" description="Cytochrome b561" evidence="12">
    <location>
        <begin position="50"/>
        <end position="259"/>
    </location>
</feature>
<keyword evidence="13" id="KW-1185">Reference proteome</keyword>
<dbReference type="KEGG" id="apln:108732740"/>
<dbReference type="Gene3D" id="1.20.120.1770">
    <property type="match status" value="1"/>
</dbReference>
<comment type="subcellular location">
    <subcellularLocation>
        <location evidence="2">Membrane</location>
        <topology evidence="2">Multi-pass membrane protein</topology>
    </subcellularLocation>
</comment>
<keyword evidence="6" id="KW-0479">Metal-binding</keyword>
<gene>
    <name evidence="14" type="primary">LOC108732740</name>
</gene>
<dbReference type="GO" id="GO:0016491">
    <property type="term" value="F:oxidoreductase activity"/>
    <property type="evidence" value="ECO:0007669"/>
    <property type="project" value="InterPro"/>
</dbReference>
<comment type="cofactor">
    <cofactor evidence="1">
        <name>heme b</name>
        <dbReference type="ChEBI" id="CHEBI:60344"/>
    </cofactor>
</comment>
<accession>A0A1W4WGQ7</accession>
<feature type="transmembrane region" description="Helical" evidence="11">
    <location>
        <begin position="365"/>
        <end position="387"/>
    </location>
</feature>
<dbReference type="OrthoDB" id="907479at2759"/>
<evidence type="ECO:0000256" key="2">
    <source>
        <dbReference type="ARBA" id="ARBA00004141"/>
    </source>
</evidence>
<dbReference type="AlphaFoldDB" id="A0A1W4WGQ7"/>
<name>A0A1W4WGQ7_AGRPL</name>
<dbReference type="GO" id="GO:0016020">
    <property type="term" value="C:membrane"/>
    <property type="evidence" value="ECO:0007669"/>
    <property type="project" value="UniProtKB-SubCell"/>
</dbReference>
<organism evidence="13 14">
    <name type="scientific">Agrilus planipennis</name>
    <name type="common">Emerald ash borer</name>
    <name type="synonym">Agrilus marcopoli</name>
    <dbReference type="NCBI Taxonomy" id="224129"/>
    <lineage>
        <taxon>Eukaryota</taxon>
        <taxon>Metazoa</taxon>
        <taxon>Ecdysozoa</taxon>
        <taxon>Arthropoda</taxon>
        <taxon>Hexapoda</taxon>
        <taxon>Insecta</taxon>
        <taxon>Pterygota</taxon>
        <taxon>Neoptera</taxon>
        <taxon>Endopterygota</taxon>
        <taxon>Coleoptera</taxon>
        <taxon>Polyphaga</taxon>
        <taxon>Elateriformia</taxon>
        <taxon>Buprestoidea</taxon>
        <taxon>Buprestidae</taxon>
        <taxon>Agrilinae</taxon>
        <taxon>Agrilus</taxon>
    </lineage>
</organism>
<dbReference type="CDD" id="cd08554">
    <property type="entry name" value="Cyt_b561"/>
    <property type="match status" value="1"/>
</dbReference>
<keyword evidence="7" id="KW-0249">Electron transport</keyword>
<dbReference type="Proteomes" id="UP000192223">
    <property type="component" value="Unplaced"/>
</dbReference>
<feature type="transmembrane region" description="Helical" evidence="11">
    <location>
        <begin position="93"/>
        <end position="112"/>
    </location>
</feature>
<evidence type="ECO:0000256" key="5">
    <source>
        <dbReference type="ARBA" id="ARBA00022692"/>
    </source>
</evidence>
<dbReference type="PROSITE" id="PS50939">
    <property type="entry name" value="CYTOCHROME_B561"/>
    <property type="match status" value="1"/>
</dbReference>
<dbReference type="SMART" id="SM00665">
    <property type="entry name" value="B561"/>
    <property type="match status" value="1"/>
</dbReference>
<feature type="transmembrane region" description="Helical" evidence="11">
    <location>
        <begin position="162"/>
        <end position="188"/>
    </location>
</feature>
<protein>
    <submittedName>
        <fullName evidence="14">Uncharacterized protein LOC108732740</fullName>
    </submittedName>
</protein>